<organism evidence="10 11">
    <name type="scientific">Orchesella cincta</name>
    <name type="common">Springtail</name>
    <name type="synonym">Podura cincta</name>
    <dbReference type="NCBI Taxonomy" id="48709"/>
    <lineage>
        <taxon>Eukaryota</taxon>
        <taxon>Metazoa</taxon>
        <taxon>Ecdysozoa</taxon>
        <taxon>Arthropoda</taxon>
        <taxon>Hexapoda</taxon>
        <taxon>Collembola</taxon>
        <taxon>Entomobryomorpha</taxon>
        <taxon>Entomobryoidea</taxon>
        <taxon>Orchesellidae</taxon>
        <taxon>Orchesellinae</taxon>
        <taxon>Orchesella</taxon>
    </lineage>
</organism>
<dbReference type="EMBL" id="LJIJ01000549">
    <property type="protein sequence ID" value="ODM96344.1"/>
    <property type="molecule type" value="Genomic_DNA"/>
</dbReference>
<keyword evidence="2 6" id="KW-0853">WD repeat</keyword>
<evidence type="ECO:0000313" key="11">
    <source>
        <dbReference type="Proteomes" id="UP000094527"/>
    </source>
</evidence>
<feature type="repeat" description="WD" evidence="6">
    <location>
        <begin position="193"/>
        <end position="225"/>
    </location>
</feature>
<feature type="domain" description="Small-subunit processome Utp12" evidence="9">
    <location>
        <begin position="804"/>
        <end position="906"/>
    </location>
</feature>
<dbReference type="PANTHER" id="PTHR19853">
    <property type="entry name" value="WD REPEAT CONTAINING PROTEIN 3 WDR3"/>
    <property type="match status" value="1"/>
</dbReference>
<dbReference type="STRING" id="48709.A0A1D2MU60"/>
<evidence type="ECO:0000256" key="5">
    <source>
        <dbReference type="ARBA" id="ARBA00038229"/>
    </source>
</evidence>
<evidence type="ECO:0000256" key="6">
    <source>
        <dbReference type="PROSITE-ProRule" id="PRU00221"/>
    </source>
</evidence>
<dbReference type="AlphaFoldDB" id="A0A1D2MU60"/>
<feature type="repeat" description="WD" evidence="6">
    <location>
        <begin position="619"/>
        <end position="650"/>
    </location>
</feature>
<dbReference type="GO" id="GO:0032040">
    <property type="term" value="C:small-subunit processome"/>
    <property type="evidence" value="ECO:0007669"/>
    <property type="project" value="TreeGrafter"/>
</dbReference>
<dbReference type="Pfam" id="PF02953">
    <property type="entry name" value="zf-Tim10_DDP"/>
    <property type="match status" value="1"/>
</dbReference>
<evidence type="ECO:0000313" key="10">
    <source>
        <dbReference type="EMBL" id="ODM96344.1"/>
    </source>
</evidence>
<dbReference type="SUPFAM" id="SSF144122">
    <property type="entry name" value="Tim10-like"/>
    <property type="match status" value="1"/>
</dbReference>
<feature type="region of interest" description="Disordered" evidence="7">
    <location>
        <begin position="742"/>
        <end position="767"/>
    </location>
</feature>
<evidence type="ECO:0000259" key="8">
    <source>
        <dbReference type="Pfam" id="PF02953"/>
    </source>
</evidence>
<evidence type="ECO:0000256" key="4">
    <source>
        <dbReference type="ARBA" id="ARBA00023242"/>
    </source>
</evidence>
<dbReference type="SUPFAM" id="SSF50998">
    <property type="entry name" value="Quinoprotein alcohol dehydrogenase-like"/>
    <property type="match status" value="1"/>
</dbReference>
<dbReference type="SMART" id="SM00320">
    <property type="entry name" value="WD40"/>
    <property type="match status" value="10"/>
</dbReference>
<name>A0A1D2MU60_ORCCI</name>
<dbReference type="GO" id="GO:0034388">
    <property type="term" value="C:Pwp2p-containing subcomplex of 90S preribosome"/>
    <property type="evidence" value="ECO:0007669"/>
    <property type="project" value="TreeGrafter"/>
</dbReference>
<keyword evidence="4" id="KW-0539">Nucleus</keyword>
<dbReference type="Proteomes" id="UP000094527">
    <property type="component" value="Unassembled WGS sequence"/>
</dbReference>
<dbReference type="Gene3D" id="1.10.287.810">
    <property type="entry name" value="Mitochondrial import inner membrane translocase subunit tim13 like domains"/>
    <property type="match status" value="1"/>
</dbReference>
<dbReference type="InterPro" id="IPR011047">
    <property type="entry name" value="Quinoprotein_ADH-like_sf"/>
</dbReference>
<evidence type="ECO:0000256" key="7">
    <source>
        <dbReference type="SAM" id="MobiDB-lite"/>
    </source>
</evidence>
<dbReference type="Pfam" id="PF00400">
    <property type="entry name" value="WD40"/>
    <property type="match status" value="2"/>
</dbReference>
<dbReference type="OMA" id="MNIPLTC"/>
<dbReference type="OrthoDB" id="407922at2759"/>
<dbReference type="Pfam" id="PF04003">
    <property type="entry name" value="Utp12"/>
    <property type="match status" value="1"/>
</dbReference>
<dbReference type="GO" id="GO:0030515">
    <property type="term" value="F:snoRNA binding"/>
    <property type="evidence" value="ECO:0007669"/>
    <property type="project" value="TreeGrafter"/>
</dbReference>
<keyword evidence="11" id="KW-1185">Reference proteome</keyword>
<comment type="subcellular location">
    <subcellularLocation>
        <location evidence="1">Nucleus</location>
        <location evidence="1">Nucleolus</location>
    </subcellularLocation>
</comment>
<keyword evidence="3" id="KW-0677">Repeat</keyword>
<feature type="repeat" description="WD" evidence="6">
    <location>
        <begin position="235"/>
        <end position="276"/>
    </location>
</feature>
<evidence type="ECO:0000259" key="9">
    <source>
        <dbReference type="Pfam" id="PF04003"/>
    </source>
</evidence>
<dbReference type="InterPro" id="IPR020472">
    <property type="entry name" value="WD40_PAC1"/>
</dbReference>
<sequence length="942" mass="105513">MSVSSSQQVDINAIDPNQVNTFREFLQNFNRVSELCFRACIWDFTGRTIKDQEDRCTTACVEKFIKANQRVSQRFQEIQIANNEQLMTMGLTKQYLRFASAGLFGVVAAKTCNSSYLKPQSRFVATGGINVVLVWDTRFQRKVATLNCDSPAVVIEPNIDSTLLAVGHLNGSVSIYDITDRSGESVIEPRITFEGHKSSVTSLAWDDSGTLLASGSKDTRIVVWDCVGEVGVVKFTAHKGSVTHLQFWKDSAYLISSSTDATIRLWDMTVKDAVHTIPFDIAVKDFAVWNDIIIAAESQLRLMRISQDESNSLQWTTEEFGTLMRTAHDRVHLVKIVGNHLVTVGTKSQLIETFYINNDDEANKKRKKRLKKTPDGSSTIILRDLIRRGPTTKASEEKIKSIDGVVEKNIIKIICTLPSNQLEVITFSNEAVSDDNKDWKDRKPELLGFDGHRKIVRGICFSSDKTAILTASGDCFRVWNRTNMGCILSILHEYAVLCCKFCPGDRHFVAGTSCGKLLIGDIPLGKITYVEPCGNDSVWDIDILPNNMGFVACCGSFLQFYEYLIIEGGLKFEMKRQLNVQETALSVKVSPDMKFVAAGLMDHTIKMFYLDTLKFHLSMYGHSLPPVSIDISSDSTLLVSCSADKTVKVWGMDFGDCHCSMTHSDGLNSCRFLERTHQVVSVAKETLNIYDADIHQRVQTLKAHVEGGATCLATQGKFIASAGKDQTIRLFNRTQEVLVLSDEREQEREEELDKEATEEVPGVASLKTSESEKSADKLIEALDIYKDQPASHALMDAYGAKTHEEFILKTLSMIKASELEQSIMLLPLEYVRTMTLAVTSIFETYPLATEGAFRCLNALMKFHRVTLAGYSDNDSFKTVAELASKRCKELQEVVGFNLAALSMLQNKKQEKEKVQTFKEMVGERKRKRKNKEKALKRALLMV</sequence>
<dbReference type="InterPro" id="IPR007148">
    <property type="entry name" value="SSU_processome_Utp12"/>
</dbReference>
<accession>A0A1D2MU60</accession>
<evidence type="ECO:0000256" key="2">
    <source>
        <dbReference type="ARBA" id="ARBA00022574"/>
    </source>
</evidence>
<dbReference type="InterPro" id="IPR035427">
    <property type="entry name" value="Tim10-like_dom_sf"/>
</dbReference>
<dbReference type="InterPro" id="IPR051570">
    <property type="entry name" value="TBC1_cilium_biogenesis"/>
</dbReference>
<dbReference type="PROSITE" id="PS50082">
    <property type="entry name" value="WD_REPEATS_2"/>
    <property type="match status" value="3"/>
</dbReference>
<dbReference type="InterPro" id="IPR015943">
    <property type="entry name" value="WD40/YVTN_repeat-like_dom_sf"/>
</dbReference>
<comment type="caution">
    <text evidence="10">The sequence shown here is derived from an EMBL/GenBank/DDBJ whole genome shotgun (WGS) entry which is preliminary data.</text>
</comment>
<gene>
    <name evidence="10" type="ORF">Ocin01_10338</name>
</gene>
<feature type="compositionally biased region" description="Acidic residues" evidence="7">
    <location>
        <begin position="748"/>
        <end position="758"/>
    </location>
</feature>
<dbReference type="Pfam" id="PF25172">
    <property type="entry name" value="Beta-prop_WDR3_2nd"/>
    <property type="match status" value="1"/>
</dbReference>
<dbReference type="InterPro" id="IPR019775">
    <property type="entry name" value="WD40_repeat_CS"/>
</dbReference>
<dbReference type="PRINTS" id="PR00320">
    <property type="entry name" value="GPROTEINBRPT"/>
</dbReference>
<protein>
    <submittedName>
        <fullName evidence="10">WD repeat-containing protein 3</fullName>
    </submittedName>
</protein>
<dbReference type="CDD" id="cd00200">
    <property type="entry name" value="WD40"/>
    <property type="match status" value="1"/>
</dbReference>
<reference evidence="10 11" key="1">
    <citation type="journal article" date="2016" name="Genome Biol. Evol.">
        <title>Gene Family Evolution Reflects Adaptation to Soil Environmental Stressors in the Genome of the Collembolan Orchesella cincta.</title>
        <authorList>
            <person name="Faddeeva-Vakhrusheva A."/>
            <person name="Derks M.F."/>
            <person name="Anvar S.Y."/>
            <person name="Agamennone V."/>
            <person name="Suring W."/>
            <person name="Smit S."/>
            <person name="van Straalen N.M."/>
            <person name="Roelofs D."/>
        </authorList>
    </citation>
    <scope>NUCLEOTIDE SEQUENCE [LARGE SCALE GENOMIC DNA]</scope>
    <source>
        <tissue evidence="10">Mixed pool</tissue>
    </source>
</reference>
<dbReference type="PROSITE" id="PS00678">
    <property type="entry name" value="WD_REPEATS_1"/>
    <property type="match status" value="1"/>
</dbReference>
<dbReference type="InterPro" id="IPR004217">
    <property type="entry name" value="Tim10-like"/>
</dbReference>
<dbReference type="InterPro" id="IPR001680">
    <property type="entry name" value="WD40_rpt"/>
</dbReference>
<feature type="domain" description="Tim10-like" evidence="8">
    <location>
        <begin position="20"/>
        <end position="77"/>
    </location>
</feature>
<evidence type="ECO:0000256" key="1">
    <source>
        <dbReference type="ARBA" id="ARBA00004604"/>
    </source>
</evidence>
<dbReference type="GO" id="GO:0030490">
    <property type="term" value="P:maturation of SSU-rRNA"/>
    <property type="evidence" value="ECO:0007669"/>
    <property type="project" value="TreeGrafter"/>
</dbReference>
<dbReference type="Gene3D" id="2.130.10.10">
    <property type="entry name" value="YVTN repeat-like/Quinoprotein amine dehydrogenase"/>
    <property type="match status" value="3"/>
</dbReference>
<evidence type="ECO:0000256" key="3">
    <source>
        <dbReference type="ARBA" id="ARBA00022737"/>
    </source>
</evidence>
<comment type="similarity">
    <text evidence="5">Belongs to the WD repeat WDR3/UTP12 family.</text>
</comment>
<dbReference type="PANTHER" id="PTHR19853:SF0">
    <property type="entry name" value="WD REPEAT-CONTAINING PROTEIN 3"/>
    <property type="match status" value="1"/>
</dbReference>
<dbReference type="PROSITE" id="PS50294">
    <property type="entry name" value="WD_REPEATS_REGION"/>
    <property type="match status" value="3"/>
</dbReference>
<proteinExistence type="inferred from homology"/>